<dbReference type="AlphaFoldDB" id="A0A1I7NFQ6"/>
<name>A0A1I7NFQ6_9HYPH</name>
<evidence type="ECO:0000313" key="1">
    <source>
        <dbReference type="EMBL" id="SFV33495.1"/>
    </source>
</evidence>
<organism evidence="1 2">
    <name type="scientific">Hyphomicrobium facile</name>
    <dbReference type="NCBI Taxonomy" id="51670"/>
    <lineage>
        <taxon>Bacteria</taxon>
        <taxon>Pseudomonadati</taxon>
        <taxon>Pseudomonadota</taxon>
        <taxon>Alphaproteobacteria</taxon>
        <taxon>Hyphomicrobiales</taxon>
        <taxon>Hyphomicrobiaceae</taxon>
        <taxon>Hyphomicrobium</taxon>
    </lineage>
</organism>
<proteinExistence type="predicted"/>
<sequence length="92" mass="9946">MSPKDALFQFPLRSSRAGSAPLCFSRGITGNWKRSYVIFGSLIPISSAAAINSEALADLAALNRCVAQRIVHPDCQGEYAHDDCTGREDFGQ</sequence>
<protein>
    <submittedName>
        <fullName evidence="1">Uncharacterized protein</fullName>
    </submittedName>
</protein>
<dbReference type="STRING" id="51670.SAMN04488557_2014"/>
<keyword evidence="2" id="KW-1185">Reference proteome</keyword>
<reference evidence="2" key="1">
    <citation type="submission" date="2016-10" db="EMBL/GenBank/DDBJ databases">
        <authorList>
            <person name="Varghese N."/>
            <person name="Submissions S."/>
        </authorList>
    </citation>
    <scope>NUCLEOTIDE SEQUENCE [LARGE SCALE GENOMIC DNA]</scope>
    <source>
        <strain evidence="2">DSM 1565</strain>
    </source>
</reference>
<dbReference type="EMBL" id="FPCH01000002">
    <property type="protein sequence ID" value="SFV33495.1"/>
    <property type="molecule type" value="Genomic_DNA"/>
</dbReference>
<evidence type="ECO:0000313" key="2">
    <source>
        <dbReference type="Proteomes" id="UP000199423"/>
    </source>
</evidence>
<gene>
    <name evidence="1" type="ORF">SAMN04488557_2014</name>
</gene>
<accession>A0A1I7NFQ6</accession>
<dbReference type="Proteomes" id="UP000199423">
    <property type="component" value="Unassembled WGS sequence"/>
</dbReference>